<dbReference type="AlphaFoldDB" id="K0B461"/>
<dbReference type="EMBL" id="CP003326">
    <property type="protein sequence ID" value="AFS79346.1"/>
    <property type="molecule type" value="Genomic_DNA"/>
</dbReference>
<dbReference type="STRING" id="1128398.Curi_c23440"/>
<protein>
    <submittedName>
        <fullName evidence="4">3-oxoacyl-[acyl-carrier-protein] reductase FabG</fullName>
        <ecNumber evidence="4">1.1.1.100</ecNumber>
    </submittedName>
</protein>
<dbReference type="PRINTS" id="PR00080">
    <property type="entry name" value="SDRFAMILY"/>
</dbReference>
<evidence type="ECO:0000313" key="4">
    <source>
        <dbReference type="EMBL" id="AFS79346.1"/>
    </source>
</evidence>
<dbReference type="FunFam" id="3.40.50.720:FF:000173">
    <property type="entry name" value="3-oxoacyl-[acyl-carrier protein] reductase"/>
    <property type="match status" value="1"/>
</dbReference>
<dbReference type="PANTHER" id="PTHR42879:SF2">
    <property type="entry name" value="3-OXOACYL-[ACYL-CARRIER-PROTEIN] REDUCTASE FABG"/>
    <property type="match status" value="1"/>
</dbReference>
<evidence type="ECO:0000256" key="2">
    <source>
        <dbReference type="ARBA" id="ARBA00023002"/>
    </source>
</evidence>
<dbReference type="NCBIfam" id="NF005559">
    <property type="entry name" value="PRK07231.1"/>
    <property type="match status" value="1"/>
</dbReference>
<dbReference type="InterPro" id="IPR050259">
    <property type="entry name" value="SDR"/>
</dbReference>
<dbReference type="GO" id="GO:0032787">
    <property type="term" value="P:monocarboxylic acid metabolic process"/>
    <property type="evidence" value="ECO:0007669"/>
    <property type="project" value="UniProtKB-ARBA"/>
</dbReference>
<dbReference type="Gene3D" id="3.40.50.720">
    <property type="entry name" value="NAD(P)-binding Rossmann-like Domain"/>
    <property type="match status" value="1"/>
</dbReference>
<dbReference type="EC" id="1.1.1.100" evidence="4"/>
<dbReference type="NCBIfam" id="NF009466">
    <property type="entry name" value="PRK12826.1-2"/>
    <property type="match status" value="1"/>
</dbReference>
<dbReference type="PRINTS" id="PR00081">
    <property type="entry name" value="GDHRDH"/>
</dbReference>
<dbReference type="GO" id="GO:0004316">
    <property type="term" value="F:3-oxoacyl-[acyl-carrier-protein] reductase (NADPH) activity"/>
    <property type="evidence" value="ECO:0007669"/>
    <property type="project" value="UniProtKB-EC"/>
</dbReference>
<dbReference type="PROSITE" id="PS00061">
    <property type="entry name" value="ADH_SHORT"/>
    <property type="match status" value="1"/>
</dbReference>
<dbReference type="OrthoDB" id="9803333at2"/>
<dbReference type="Proteomes" id="UP000006094">
    <property type="component" value="Chromosome"/>
</dbReference>
<dbReference type="KEGG" id="cad:Curi_c23440"/>
<organism evidence="4 5">
    <name type="scientific">Gottschalkia acidurici (strain ATCC 7906 / DSM 604 / BCRC 14475 / CIP 104303 / KCTC 5404 / NCIMB 10678 / 9a)</name>
    <name type="common">Clostridium acidurici</name>
    <dbReference type="NCBI Taxonomy" id="1128398"/>
    <lineage>
        <taxon>Bacteria</taxon>
        <taxon>Bacillati</taxon>
        <taxon>Bacillota</taxon>
        <taxon>Tissierellia</taxon>
        <taxon>Tissierellales</taxon>
        <taxon>Gottschalkiaceae</taxon>
        <taxon>Gottschalkia</taxon>
    </lineage>
</organism>
<dbReference type="PATRIC" id="fig|1128398.3.peg.2426"/>
<evidence type="ECO:0000313" key="5">
    <source>
        <dbReference type="Proteomes" id="UP000006094"/>
    </source>
</evidence>
<dbReference type="SUPFAM" id="SSF51735">
    <property type="entry name" value="NAD(P)-binding Rossmann-fold domains"/>
    <property type="match status" value="1"/>
</dbReference>
<dbReference type="NCBIfam" id="NF047420">
    <property type="entry name" value="EF_P_mod_YmfI"/>
    <property type="match status" value="1"/>
</dbReference>
<evidence type="ECO:0000256" key="1">
    <source>
        <dbReference type="ARBA" id="ARBA00006484"/>
    </source>
</evidence>
<dbReference type="HOGENOM" id="CLU_010194_1_3_9"/>
<dbReference type="PANTHER" id="PTHR42879">
    <property type="entry name" value="3-OXOACYL-(ACYL-CARRIER-PROTEIN) REDUCTASE"/>
    <property type="match status" value="1"/>
</dbReference>
<gene>
    <name evidence="4" type="primary">fabG5</name>
    <name evidence="4" type="ordered locus">Curi_c23440</name>
</gene>
<proteinExistence type="inferred from homology"/>
<dbReference type="eggNOG" id="COG1028">
    <property type="taxonomic scope" value="Bacteria"/>
</dbReference>
<evidence type="ECO:0000256" key="3">
    <source>
        <dbReference type="RuleBase" id="RU000363"/>
    </source>
</evidence>
<dbReference type="RefSeq" id="WP_014968480.1">
    <property type="nucleotide sequence ID" value="NC_018664.1"/>
</dbReference>
<comment type="similarity">
    <text evidence="1 3">Belongs to the short-chain dehydrogenases/reductases (SDR) family.</text>
</comment>
<dbReference type="Pfam" id="PF00106">
    <property type="entry name" value="adh_short"/>
    <property type="match status" value="1"/>
</dbReference>
<accession>K0B461</accession>
<name>K0B461_GOTA9</name>
<dbReference type="InterPro" id="IPR036291">
    <property type="entry name" value="NAD(P)-bd_dom_sf"/>
</dbReference>
<keyword evidence="2 4" id="KW-0560">Oxidoreductase</keyword>
<dbReference type="InterPro" id="IPR020904">
    <property type="entry name" value="Sc_DH/Rdtase_CS"/>
</dbReference>
<keyword evidence="5" id="KW-1185">Reference proteome</keyword>
<reference evidence="4 5" key="1">
    <citation type="journal article" date="2012" name="PLoS ONE">
        <title>The purine-utilizing bacterium Clostridium acidurici 9a: a genome-guided metabolic reconsideration.</title>
        <authorList>
            <person name="Hartwich K."/>
            <person name="Poehlein A."/>
            <person name="Daniel R."/>
        </authorList>
    </citation>
    <scope>NUCLEOTIDE SEQUENCE [LARGE SCALE GENOMIC DNA]</scope>
    <source>
        <strain evidence="5">ATCC 7906 / DSM 604 / BCRC 14475 / CIP 104303 / KCTC 5404 / NCIMB 10678 / 9a</strain>
    </source>
</reference>
<sequence length="246" mass="26992">MKNVKTVLITGASRGIGKAMTEIFANKGYNVLMNFNRSEKDAIELCSILKNKGLSIETFKADVSKRSEVNDMIKFCLKQFGSIDILINNAGICQDKLFTDITDNDWDEMINVNLKSVFYCTQEALRYMISEKKGKIINISSIWGLVGASCEVHYSVSKAGIVGLTKALAKELGPSNIQVNCIAPGIIETDMLSPYSENELKTLKENTPLMRLGSCYDIANCALFLASDNSDFITGQVISPNGGFVI</sequence>
<dbReference type="InterPro" id="IPR002347">
    <property type="entry name" value="SDR_fam"/>
</dbReference>